<evidence type="ECO:0000313" key="2">
    <source>
        <dbReference type="EMBL" id="GAF09253.1"/>
    </source>
</evidence>
<organism evidence="2 3">
    <name type="scientific">Paenibacillus pini JCM 16418</name>
    <dbReference type="NCBI Taxonomy" id="1236976"/>
    <lineage>
        <taxon>Bacteria</taxon>
        <taxon>Bacillati</taxon>
        <taxon>Bacillota</taxon>
        <taxon>Bacilli</taxon>
        <taxon>Bacillales</taxon>
        <taxon>Paenibacillaceae</taxon>
        <taxon>Paenibacillus</taxon>
    </lineage>
</organism>
<accession>W7YNR2</accession>
<evidence type="ECO:0000259" key="1">
    <source>
        <dbReference type="Pfam" id="PF01636"/>
    </source>
</evidence>
<dbReference type="GO" id="GO:0016740">
    <property type="term" value="F:transferase activity"/>
    <property type="evidence" value="ECO:0007669"/>
    <property type="project" value="UniProtKB-KW"/>
</dbReference>
<dbReference type="Proteomes" id="UP000019364">
    <property type="component" value="Unassembled WGS sequence"/>
</dbReference>
<dbReference type="Pfam" id="PF01636">
    <property type="entry name" value="APH"/>
    <property type="match status" value="1"/>
</dbReference>
<dbReference type="AlphaFoldDB" id="W7YNR2"/>
<reference evidence="2 3" key="1">
    <citation type="journal article" date="2014" name="Genome Announc.">
        <title>Draft Genome Sequence of Paenibacillus pini JCM 16418T, Isolated from the Rhizosphere of Pine Tree.</title>
        <authorList>
            <person name="Yuki M."/>
            <person name="Oshima K."/>
            <person name="Suda W."/>
            <person name="Oshida Y."/>
            <person name="Kitamura K."/>
            <person name="Iida Y."/>
            <person name="Hattori M."/>
            <person name="Ohkuma M."/>
        </authorList>
    </citation>
    <scope>NUCLEOTIDE SEQUENCE [LARGE SCALE GENOMIC DNA]</scope>
    <source>
        <strain evidence="2 3">JCM 16418</strain>
    </source>
</reference>
<protein>
    <submittedName>
        <fullName evidence="2">Aminoglycoside phosphotransferase</fullName>
    </submittedName>
</protein>
<dbReference type="EMBL" id="BAVZ01000010">
    <property type="protein sequence ID" value="GAF09253.1"/>
    <property type="molecule type" value="Genomic_DNA"/>
</dbReference>
<keyword evidence="3" id="KW-1185">Reference proteome</keyword>
<dbReference type="Gene3D" id="3.90.1200.10">
    <property type="match status" value="1"/>
</dbReference>
<name>W7YNR2_9BACL</name>
<keyword evidence="2" id="KW-0808">Transferase</keyword>
<dbReference type="SUPFAM" id="SSF56112">
    <property type="entry name" value="Protein kinase-like (PK-like)"/>
    <property type="match status" value="1"/>
</dbReference>
<sequence>MKEGWERTNLPLSLDLRQINEIIEPAFPGKRLKNAERIGTGLSNSNYKIHLEGSAEPFVLRLFREGGSIAEKELSIAKLVHRTVPVADCIYADMSCNSFNRPWAILEWKEGILLRDVLRNGTLQDITSAAASVGSILANIHAYTFSESGFFGDDLMISDPLSMNSEHFLSFMEESLFHNLCGKWLGDELTQALWSFCQSHSSVLSEQEQQPVLVHSDFNGLNILMHQGSVGCSISAVLDWEYAFSWSRYADIANMLRYEEDHSAFEKHFIRAYQEQGIVLADNWRLLSTLEDLIALCDMLNNSSINTPNRVRDLQRLVVRTIQFVS</sequence>
<evidence type="ECO:0000313" key="3">
    <source>
        <dbReference type="Proteomes" id="UP000019364"/>
    </source>
</evidence>
<dbReference type="InterPro" id="IPR011009">
    <property type="entry name" value="Kinase-like_dom_sf"/>
</dbReference>
<feature type="domain" description="Aminoglycoside phosphotransferase" evidence="1">
    <location>
        <begin position="36"/>
        <end position="276"/>
    </location>
</feature>
<dbReference type="OrthoDB" id="9800774at2"/>
<dbReference type="PANTHER" id="PTHR21310:SF15">
    <property type="entry name" value="AMINOGLYCOSIDE PHOSPHOTRANSFERASE DOMAIN-CONTAINING PROTEIN"/>
    <property type="match status" value="1"/>
</dbReference>
<proteinExistence type="predicted"/>
<dbReference type="PANTHER" id="PTHR21310">
    <property type="entry name" value="AMINOGLYCOSIDE PHOSPHOTRANSFERASE-RELATED-RELATED"/>
    <property type="match status" value="1"/>
</dbReference>
<dbReference type="InterPro" id="IPR002575">
    <property type="entry name" value="Aminoglycoside_PTrfase"/>
</dbReference>
<dbReference type="STRING" id="1236976.JCM16418_3377"/>
<dbReference type="eggNOG" id="COG3173">
    <property type="taxonomic scope" value="Bacteria"/>
</dbReference>
<dbReference type="RefSeq" id="WP_036650499.1">
    <property type="nucleotide sequence ID" value="NZ_BAVZ01000010.1"/>
</dbReference>
<comment type="caution">
    <text evidence="2">The sequence shown here is derived from an EMBL/GenBank/DDBJ whole genome shotgun (WGS) entry which is preliminary data.</text>
</comment>
<gene>
    <name evidence="2" type="ORF">JCM16418_3377</name>
</gene>
<dbReference type="InterPro" id="IPR051678">
    <property type="entry name" value="AGP_Transferase"/>
</dbReference>